<dbReference type="PANTHER" id="PTHR45008">
    <property type="entry name" value="PTS SYSTEM GLUCOSE-SPECIFIC EIIA COMPONENT"/>
    <property type="match status" value="1"/>
</dbReference>
<comment type="caution">
    <text evidence="8">The sequence shown here is derived from an EMBL/GenBank/DDBJ whole genome shotgun (WGS) entry which is preliminary data.</text>
</comment>
<name>A0ABQ5NBP3_9CLOT</name>
<dbReference type="Pfam" id="PF00358">
    <property type="entry name" value="PTS_EIIA_1"/>
    <property type="match status" value="1"/>
</dbReference>
<dbReference type="SUPFAM" id="SSF51261">
    <property type="entry name" value="Duplicated hybrid motif"/>
    <property type="match status" value="1"/>
</dbReference>
<evidence type="ECO:0000256" key="6">
    <source>
        <dbReference type="ARBA" id="ARBA00022777"/>
    </source>
</evidence>
<dbReference type="PANTHER" id="PTHR45008:SF1">
    <property type="entry name" value="PTS SYSTEM GLUCOSE-SPECIFIC EIIA COMPONENT"/>
    <property type="match status" value="1"/>
</dbReference>
<dbReference type="InterPro" id="IPR050890">
    <property type="entry name" value="PTS_EIIA_component"/>
</dbReference>
<gene>
    <name evidence="8" type="primary">crr_2</name>
    <name evidence="8" type="ORF">bsdE14_40920</name>
</gene>
<keyword evidence="4" id="KW-0808">Transferase</keyword>
<evidence type="ECO:0000256" key="1">
    <source>
        <dbReference type="ARBA" id="ARBA00004496"/>
    </source>
</evidence>
<keyword evidence="2" id="KW-0813">Transport</keyword>
<dbReference type="InterPro" id="IPR001127">
    <property type="entry name" value="PTS_EIIA_1_perm"/>
</dbReference>
<proteinExistence type="predicted"/>
<evidence type="ECO:0000256" key="3">
    <source>
        <dbReference type="ARBA" id="ARBA00022597"/>
    </source>
</evidence>
<protein>
    <submittedName>
        <fullName evidence="8">PTS system glucose-specific EIIA component</fullName>
    </submittedName>
</protein>
<dbReference type="Proteomes" id="UP001208567">
    <property type="component" value="Unassembled WGS sequence"/>
</dbReference>
<dbReference type="RefSeq" id="WP_264851993.1">
    <property type="nucleotide sequence ID" value="NZ_BRXR01000001.1"/>
</dbReference>
<dbReference type="NCBIfam" id="TIGR00830">
    <property type="entry name" value="PTBA"/>
    <property type="match status" value="1"/>
</dbReference>
<evidence type="ECO:0000313" key="8">
    <source>
        <dbReference type="EMBL" id="GLC32682.1"/>
    </source>
</evidence>
<keyword evidence="5" id="KW-0598">Phosphotransferase system</keyword>
<dbReference type="Gene3D" id="2.70.70.10">
    <property type="entry name" value="Glucose Permease (Domain IIA)"/>
    <property type="match status" value="1"/>
</dbReference>
<dbReference type="PROSITE" id="PS51093">
    <property type="entry name" value="PTS_EIIA_TYPE_1"/>
    <property type="match status" value="1"/>
</dbReference>
<keyword evidence="9" id="KW-1185">Reference proteome</keyword>
<feature type="domain" description="PTS EIIA type-1" evidence="7">
    <location>
        <begin position="23"/>
        <end position="126"/>
    </location>
</feature>
<reference evidence="8 9" key="1">
    <citation type="journal article" date="2024" name="Int. J. Syst. Evol. Microbiol.">
        <title>Clostridium omnivorum sp. nov., isolated from anoxic soil under the treatment of reductive soil disinfestation.</title>
        <authorList>
            <person name="Ueki A."/>
            <person name="Tonouchi A."/>
            <person name="Kaku N."/>
            <person name="Honma S."/>
            <person name="Ueki K."/>
        </authorList>
    </citation>
    <scope>NUCLEOTIDE SEQUENCE [LARGE SCALE GENOMIC DNA]</scope>
    <source>
        <strain evidence="8 9">E14</strain>
    </source>
</reference>
<evidence type="ECO:0000259" key="7">
    <source>
        <dbReference type="PROSITE" id="PS51093"/>
    </source>
</evidence>
<evidence type="ECO:0000256" key="5">
    <source>
        <dbReference type="ARBA" id="ARBA00022683"/>
    </source>
</evidence>
<evidence type="ECO:0000313" key="9">
    <source>
        <dbReference type="Proteomes" id="UP001208567"/>
    </source>
</evidence>
<dbReference type="EMBL" id="BRXR01000001">
    <property type="protein sequence ID" value="GLC32682.1"/>
    <property type="molecule type" value="Genomic_DNA"/>
</dbReference>
<evidence type="ECO:0000256" key="2">
    <source>
        <dbReference type="ARBA" id="ARBA00022448"/>
    </source>
</evidence>
<evidence type="ECO:0000256" key="4">
    <source>
        <dbReference type="ARBA" id="ARBA00022679"/>
    </source>
</evidence>
<comment type="subcellular location">
    <subcellularLocation>
        <location evidence="1">Cytoplasm</location>
    </subcellularLocation>
</comment>
<dbReference type="InterPro" id="IPR011055">
    <property type="entry name" value="Dup_hybrid_motif"/>
</dbReference>
<keyword evidence="3" id="KW-0762">Sugar transport</keyword>
<organism evidence="8 9">
    <name type="scientific">Clostridium omnivorum</name>
    <dbReference type="NCBI Taxonomy" id="1604902"/>
    <lineage>
        <taxon>Bacteria</taxon>
        <taxon>Bacillati</taxon>
        <taxon>Bacillota</taxon>
        <taxon>Clostridia</taxon>
        <taxon>Eubacteriales</taxon>
        <taxon>Clostridiaceae</taxon>
        <taxon>Clostridium</taxon>
    </lineage>
</organism>
<accession>A0ABQ5NBP3</accession>
<keyword evidence="6" id="KW-0418">Kinase</keyword>
<sequence>MSNSVNLRLPIDGKVLALSEVNDYLFGKKIIGDGAAIGPNDNFVYSPLDGEVVLVYEAKHAIAIKGETGIQVLIHIGIDSVKLEGKGFATYVKVGERVKAGDKIIFFDREYVDSKASIISPVVITNMELVESIDINYKASKAGDNFINVLLK</sequence>